<sequence>MKKQATNSLTLDQKVLYKRFALKLKRSEVAHAKLFGNKDLIKQLSQNTFSAFSTTVTDKTDQVLRVILQHGQDTRRASAPSRLQFQKAFIPLAGKKSEEKSQDEQEKKDASTRGPRVLENEINLGIADVRKNSERGYNSTSGHWWGAGKQVHFDHPRPHTSKDQKFDRKHFVANYSLHMPSPSNVNIPGLRTPVSLEGRTDNKRLKGHFPRHSHRSGSSSNYNMRPRSRNLFLWLGEAPVDMPSFVKAQAEVSKETSFNDRVNLFIQKVIALKYEEDSVFKDYYAERLLEKSGRNHSMHQDLLKDMQEEQNKWNFAGTEPNHRSITIKKLDRNFIRNDVPPEILTWEYYNEILTKENQVERKWLNNNPNHRIIE</sequence>
<feature type="region of interest" description="Disordered" evidence="1">
    <location>
        <begin position="94"/>
        <end position="116"/>
    </location>
</feature>
<accession>A0A151NXI4</accession>
<dbReference type="EMBL" id="AKHW03001628">
    <property type="protein sequence ID" value="KYO41453.1"/>
    <property type="molecule type" value="Genomic_DNA"/>
</dbReference>
<evidence type="ECO:0000256" key="1">
    <source>
        <dbReference type="SAM" id="MobiDB-lite"/>
    </source>
</evidence>
<dbReference type="AlphaFoldDB" id="A0A151NXI4"/>
<proteinExistence type="predicted"/>
<evidence type="ECO:0000313" key="2">
    <source>
        <dbReference type="EMBL" id="KYO41453.1"/>
    </source>
</evidence>
<gene>
    <name evidence="2" type="ORF">Y1Q_0006259</name>
</gene>
<feature type="region of interest" description="Disordered" evidence="1">
    <location>
        <begin position="201"/>
        <end position="222"/>
    </location>
</feature>
<organism evidence="2 3">
    <name type="scientific">Alligator mississippiensis</name>
    <name type="common">American alligator</name>
    <dbReference type="NCBI Taxonomy" id="8496"/>
    <lineage>
        <taxon>Eukaryota</taxon>
        <taxon>Metazoa</taxon>
        <taxon>Chordata</taxon>
        <taxon>Craniata</taxon>
        <taxon>Vertebrata</taxon>
        <taxon>Euteleostomi</taxon>
        <taxon>Archelosauria</taxon>
        <taxon>Archosauria</taxon>
        <taxon>Crocodylia</taxon>
        <taxon>Alligatoridae</taxon>
        <taxon>Alligatorinae</taxon>
        <taxon>Alligator</taxon>
    </lineage>
</organism>
<name>A0A151NXI4_ALLMI</name>
<reference evidence="2 3" key="1">
    <citation type="journal article" date="2012" name="Genome Biol.">
        <title>Sequencing three crocodilian genomes to illuminate the evolution of archosaurs and amniotes.</title>
        <authorList>
            <person name="St John J.A."/>
            <person name="Braun E.L."/>
            <person name="Isberg S.R."/>
            <person name="Miles L.G."/>
            <person name="Chong A.Y."/>
            <person name="Gongora J."/>
            <person name="Dalzell P."/>
            <person name="Moran C."/>
            <person name="Bed'hom B."/>
            <person name="Abzhanov A."/>
            <person name="Burgess S.C."/>
            <person name="Cooksey A.M."/>
            <person name="Castoe T.A."/>
            <person name="Crawford N.G."/>
            <person name="Densmore L.D."/>
            <person name="Drew J.C."/>
            <person name="Edwards S.V."/>
            <person name="Faircloth B.C."/>
            <person name="Fujita M.K."/>
            <person name="Greenwold M.J."/>
            <person name="Hoffmann F.G."/>
            <person name="Howard J.M."/>
            <person name="Iguchi T."/>
            <person name="Janes D.E."/>
            <person name="Khan S.Y."/>
            <person name="Kohno S."/>
            <person name="de Koning A.J."/>
            <person name="Lance S.L."/>
            <person name="McCarthy F.M."/>
            <person name="McCormack J.E."/>
            <person name="Merchant M.E."/>
            <person name="Peterson D.G."/>
            <person name="Pollock D.D."/>
            <person name="Pourmand N."/>
            <person name="Raney B.J."/>
            <person name="Roessler K.A."/>
            <person name="Sanford J.R."/>
            <person name="Sawyer R.H."/>
            <person name="Schmidt C.J."/>
            <person name="Triplett E.W."/>
            <person name="Tuberville T.D."/>
            <person name="Venegas-Anaya M."/>
            <person name="Howard J.T."/>
            <person name="Jarvis E.D."/>
            <person name="Guillette L.J.Jr."/>
            <person name="Glenn T.C."/>
            <person name="Green R.E."/>
            <person name="Ray D.A."/>
        </authorList>
    </citation>
    <scope>NUCLEOTIDE SEQUENCE [LARGE SCALE GENOMIC DNA]</scope>
    <source>
        <strain evidence="2">KSC_2009_1</strain>
    </source>
</reference>
<comment type="caution">
    <text evidence="2">The sequence shown here is derived from an EMBL/GenBank/DDBJ whole genome shotgun (WGS) entry which is preliminary data.</text>
</comment>
<feature type="compositionally biased region" description="Basic residues" evidence="1">
    <location>
        <begin position="205"/>
        <end position="215"/>
    </location>
</feature>
<protein>
    <submittedName>
        <fullName evidence="2">Uncharacterized protein</fullName>
    </submittedName>
</protein>
<evidence type="ECO:0000313" key="3">
    <source>
        <dbReference type="Proteomes" id="UP000050525"/>
    </source>
</evidence>
<keyword evidence="3" id="KW-1185">Reference proteome</keyword>
<feature type="compositionally biased region" description="Basic and acidic residues" evidence="1">
    <location>
        <begin position="95"/>
        <end position="116"/>
    </location>
</feature>
<dbReference type="Proteomes" id="UP000050525">
    <property type="component" value="Unassembled WGS sequence"/>
</dbReference>